<evidence type="ECO:0000313" key="3">
    <source>
        <dbReference type="EMBL" id="PIP30032.1"/>
    </source>
</evidence>
<dbReference type="Proteomes" id="UP000228812">
    <property type="component" value="Unassembled WGS sequence"/>
</dbReference>
<gene>
    <name evidence="3" type="ORF">COX26_00790</name>
</gene>
<sequence>MFYVYLIQSKRNDSFYIGQTDDVGARLVKHNAGQVASTKFRRPWKLVGFENYLTRREARWREYTLKHNLSEKRKFLKKFLPSSFNG</sequence>
<comment type="caution">
    <text evidence="3">The sequence shown here is derived from an EMBL/GenBank/DDBJ whole genome shotgun (WGS) entry which is preliminary data.</text>
</comment>
<evidence type="ECO:0000256" key="1">
    <source>
        <dbReference type="ARBA" id="ARBA00007435"/>
    </source>
</evidence>
<dbReference type="SUPFAM" id="SSF82771">
    <property type="entry name" value="GIY-YIG endonuclease"/>
    <property type="match status" value="1"/>
</dbReference>
<dbReference type="InterPro" id="IPR000305">
    <property type="entry name" value="GIY-YIG_endonuc"/>
</dbReference>
<feature type="domain" description="GIY-YIG" evidence="2">
    <location>
        <begin position="1"/>
        <end position="77"/>
    </location>
</feature>
<dbReference type="Pfam" id="PF01541">
    <property type="entry name" value="GIY-YIG"/>
    <property type="match status" value="1"/>
</dbReference>
<dbReference type="InterPro" id="IPR035901">
    <property type="entry name" value="GIY-YIG_endonuc_sf"/>
</dbReference>
<evidence type="ECO:0000313" key="4">
    <source>
        <dbReference type="Proteomes" id="UP000228812"/>
    </source>
</evidence>
<protein>
    <submittedName>
        <fullName evidence="3">Excinuclease ABC subunit C</fullName>
    </submittedName>
</protein>
<evidence type="ECO:0000259" key="2">
    <source>
        <dbReference type="PROSITE" id="PS50164"/>
    </source>
</evidence>
<proteinExistence type="inferred from homology"/>
<accession>A0A2G9ZA35</accession>
<dbReference type="PANTHER" id="PTHR34477">
    <property type="entry name" value="UPF0213 PROTEIN YHBQ"/>
    <property type="match status" value="1"/>
</dbReference>
<dbReference type="PROSITE" id="PS50164">
    <property type="entry name" value="GIY_YIG"/>
    <property type="match status" value="1"/>
</dbReference>
<reference evidence="3 4" key="1">
    <citation type="submission" date="2017-09" db="EMBL/GenBank/DDBJ databases">
        <title>Depth-based differentiation of microbial function through sediment-hosted aquifers and enrichment of novel symbionts in the deep terrestrial subsurface.</title>
        <authorList>
            <person name="Probst A.J."/>
            <person name="Ladd B."/>
            <person name="Jarett J.K."/>
            <person name="Geller-Mcgrath D.E."/>
            <person name="Sieber C.M."/>
            <person name="Emerson J.B."/>
            <person name="Anantharaman K."/>
            <person name="Thomas B.C."/>
            <person name="Malmstrom R."/>
            <person name="Stieglmeier M."/>
            <person name="Klingl A."/>
            <person name="Woyke T."/>
            <person name="Ryan C.M."/>
            <person name="Banfield J.F."/>
        </authorList>
    </citation>
    <scope>NUCLEOTIDE SEQUENCE [LARGE SCALE GENOMIC DNA]</scope>
    <source>
        <strain evidence="3">CG23_combo_of_CG06-09_8_20_14_all_54_14</strain>
    </source>
</reference>
<organism evidence="3 4">
    <name type="scientific">Candidatus Jorgensenbacteria bacterium CG23_combo_of_CG06-09_8_20_14_all_54_14</name>
    <dbReference type="NCBI Taxonomy" id="1974595"/>
    <lineage>
        <taxon>Bacteria</taxon>
        <taxon>Candidatus Joergenseniibacteriota</taxon>
    </lineage>
</organism>
<dbReference type="AlphaFoldDB" id="A0A2G9ZA35"/>
<dbReference type="InterPro" id="IPR050190">
    <property type="entry name" value="UPF0213_domain"/>
</dbReference>
<name>A0A2G9ZA35_9BACT</name>
<dbReference type="CDD" id="cd10449">
    <property type="entry name" value="GIY-YIG_SLX1_like"/>
    <property type="match status" value="1"/>
</dbReference>
<comment type="similarity">
    <text evidence="1">Belongs to the UPF0213 family.</text>
</comment>
<dbReference type="Gene3D" id="3.40.1440.10">
    <property type="entry name" value="GIY-YIG endonuclease"/>
    <property type="match status" value="1"/>
</dbReference>
<dbReference type="EMBL" id="PCRZ01000016">
    <property type="protein sequence ID" value="PIP30032.1"/>
    <property type="molecule type" value="Genomic_DNA"/>
</dbReference>
<dbReference type="PANTHER" id="PTHR34477:SF1">
    <property type="entry name" value="UPF0213 PROTEIN YHBQ"/>
    <property type="match status" value="1"/>
</dbReference>